<organism evidence="2 3">
    <name type="scientific">Clostridium subterminale</name>
    <dbReference type="NCBI Taxonomy" id="1550"/>
    <lineage>
        <taxon>Bacteria</taxon>
        <taxon>Bacillati</taxon>
        <taxon>Bacillota</taxon>
        <taxon>Clostridia</taxon>
        <taxon>Eubacteriales</taxon>
        <taxon>Clostridiaceae</taxon>
        <taxon>Clostridium</taxon>
    </lineage>
</organism>
<accession>A0ABN1KMI7</accession>
<name>A0ABN1KMI7_CLOSU</name>
<protein>
    <submittedName>
        <fullName evidence="2">DUF3343 domain-containing protein</fullName>
    </submittedName>
</protein>
<proteinExistence type="predicted"/>
<dbReference type="Proteomes" id="UP001501047">
    <property type="component" value="Unassembled WGS sequence"/>
</dbReference>
<reference evidence="2 3" key="1">
    <citation type="journal article" date="2019" name="Int. J. Syst. Evol. Microbiol.">
        <title>The Global Catalogue of Microorganisms (GCM) 10K type strain sequencing project: providing services to taxonomists for standard genome sequencing and annotation.</title>
        <authorList>
            <consortium name="The Broad Institute Genomics Platform"/>
            <consortium name="The Broad Institute Genome Sequencing Center for Infectious Disease"/>
            <person name="Wu L."/>
            <person name="Ma J."/>
        </authorList>
    </citation>
    <scope>NUCLEOTIDE SEQUENCE [LARGE SCALE GENOMIC DNA]</scope>
    <source>
        <strain evidence="2 3">JCM 1417</strain>
    </source>
</reference>
<evidence type="ECO:0000259" key="1">
    <source>
        <dbReference type="Pfam" id="PF11823"/>
    </source>
</evidence>
<keyword evidence="3" id="KW-1185">Reference proteome</keyword>
<feature type="domain" description="Putative Se/S carrier protein-like" evidence="1">
    <location>
        <begin position="5"/>
        <end position="72"/>
    </location>
</feature>
<evidence type="ECO:0000313" key="3">
    <source>
        <dbReference type="Proteomes" id="UP001501047"/>
    </source>
</evidence>
<gene>
    <name evidence="2" type="ORF">GCM10008908_15160</name>
</gene>
<dbReference type="EMBL" id="BAAACI010000005">
    <property type="protein sequence ID" value="GAA0771301.1"/>
    <property type="molecule type" value="Genomic_DNA"/>
</dbReference>
<comment type="caution">
    <text evidence="2">The sequence shown here is derived from an EMBL/GenBank/DDBJ whole genome shotgun (WGS) entry which is preliminary data.</text>
</comment>
<sequence>MKEFLIVTFNNTHEAMKAESVCINEKIKVTMMPTPTYITKSCGISLKADIGIVNNLKGIIKDKKMEFKTIYQFTDNKLVELNID</sequence>
<dbReference type="RefSeq" id="WP_343825201.1">
    <property type="nucleotide sequence ID" value="NZ_BAAACI010000005.1"/>
</dbReference>
<evidence type="ECO:0000313" key="2">
    <source>
        <dbReference type="EMBL" id="GAA0771301.1"/>
    </source>
</evidence>
<dbReference type="Pfam" id="PF11823">
    <property type="entry name" value="Se_S_carrier"/>
    <property type="match status" value="1"/>
</dbReference>
<dbReference type="InterPro" id="IPR021778">
    <property type="entry name" value="Se/S_carrier-like"/>
</dbReference>